<dbReference type="KEGG" id="sta:STHERM_c01390"/>
<name>E0RNB5_WINT6</name>
<dbReference type="InterPro" id="IPR046345">
    <property type="entry name" value="TraB_PrgY-like"/>
</dbReference>
<dbReference type="RefSeq" id="WP_013312956.1">
    <property type="nucleotide sequence ID" value="NC_014484.1"/>
</dbReference>
<keyword evidence="1" id="KW-1133">Transmembrane helix</keyword>
<feature type="transmembrane region" description="Helical" evidence="1">
    <location>
        <begin position="311"/>
        <end position="336"/>
    </location>
</feature>
<feature type="transmembrane region" description="Helical" evidence="1">
    <location>
        <begin position="257"/>
        <end position="274"/>
    </location>
</feature>
<dbReference type="NCBIfam" id="TIGR00261">
    <property type="entry name" value="traB"/>
    <property type="match status" value="1"/>
</dbReference>
<gene>
    <name evidence="2" type="ordered locus">STHERM_c01390</name>
</gene>
<dbReference type="Proteomes" id="UP000001296">
    <property type="component" value="Chromosome"/>
</dbReference>
<feature type="transmembrane region" description="Helical" evidence="1">
    <location>
        <begin position="369"/>
        <end position="392"/>
    </location>
</feature>
<reference key="1">
    <citation type="submission" date="2009-08" db="EMBL/GenBank/DDBJ databases">
        <title>The genome sequence of Spirochaeta thermophila DSM6192.</title>
        <authorList>
            <person name="Angelov A."/>
            <person name="Mientus M."/>
            <person name="Wittenberg S."/>
            <person name="Lehmann R."/>
            <person name="Liesegang H."/>
            <person name="Daniel R."/>
            <person name="Liebl W."/>
        </authorList>
    </citation>
    <scope>NUCLEOTIDE SEQUENCE</scope>
    <source>
        <strain>DSM 6192</strain>
    </source>
</reference>
<evidence type="ECO:0000256" key="1">
    <source>
        <dbReference type="SAM" id="Phobius"/>
    </source>
</evidence>
<accession>E0RNB5</accession>
<dbReference type="PANTHER" id="PTHR21530:SF7">
    <property type="entry name" value="TRAB DOMAIN-CONTAINING PROTEIN"/>
    <property type="match status" value="1"/>
</dbReference>
<dbReference type="EMBL" id="CP001698">
    <property type="protein sequence ID" value="ADN01115.1"/>
    <property type="molecule type" value="Genomic_DNA"/>
</dbReference>
<dbReference type="AlphaFoldDB" id="E0RNB5"/>
<proteinExistence type="predicted"/>
<evidence type="ECO:0000313" key="3">
    <source>
        <dbReference type="Proteomes" id="UP000001296"/>
    </source>
</evidence>
<protein>
    <submittedName>
        <fullName evidence="2">TraB family protein</fullName>
    </submittedName>
</protein>
<dbReference type="PaxDb" id="665571-STHERM_c01390"/>
<sequence>MSDVHTTDTVKRLVFADREIILVGTAHVSKQSVEDVRVVIREEAPDGVCVEIDPQRLSVLRQEERWTNLDVYRVLREGRGFMLLANLVLSSFQRRIGLETGVKPGEEMKAAVESAEELGIPYHTCDRDVQVTLRRAWARTSLWGRAKLLAALLASAFEDEKISADEVERLKRTDALQAMMEELASYLPEVKEVLIDERDVYLARRIWESPGRKLVAVVGAGHLEGVVRHLERCAAGDEGVAFGDLETVPPSGRAGRVVGWLIPAVVVGLIAGGVVRHGWEGGLRMFLLWVGVNGGLAGLGTILAGGHPLTILAGVLSAPFTSMTPVVGVGLVTGLVEASLRRPRVGDLERLNEDIASWKGFFRNRVTRILLVFFFSSVGSVIGTFVGIPWLASFLGG</sequence>
<feature type="transmembrane region" description="Helical" evidence="1">
    <location>
        <begin position="286"/>
        <end position="305"/>
    </location>
</feature>
<dbReference type="InterPro" id="IPR005230">
    <property type="entry name" value="TraB_bac"/>
</dbReference>
<evidence type="ECO:0000313" key="2">
    <source>
        <dbReference type="EMBL" id="ADN01115.1"/>
    </source>
</evidence>
<reference evidence="2 3" key="2">
    <citation type="journal article" date="2010" name="J. Bacteriol.">
        <title>Genome sequence of the polysaccharide-degrading, thermophilic anaerobe Spirochaeta thermophila DSM 6192.</title>
        <authorList>
            <person name="Angelov A."/>
            <person name="Liebl S."/>
            <person name="Ballschmiter M."/>
            <person name="Bomeke M."/>
            <person name="Lehmann R."/>
            <person name="Liesegang H."/>
            <person name="Daniel R."/>
            <person name="Liebl W."/>
        </authorList>
    </citation>
    <scope>NUCLEOTIDE SEQUENCE [LARGE SCALE GENOMIC DNA]</scope>
    <source>
        <strain evidence="3">ATCC 49972 / DSM 6192 / RI 19.B1</strain>
    </source>
</reference>
<dbReference type="HOGENOM" id="CLU_032780_1_0_12"/>
<dbReference type="eggNOG" id="COG1916">
    <property type="taxonomic scope" value="Bacteria"/>
</dbReference>
<dbReference type="InterPro" id="IPR002816">
    <property type="entry name" value="TraB/PrgY/GumN_fam"/>
</dbReference>
<dbReference type="CDD" id="cd14726">
    <property type="entry name" value="TraB_PrgY-like"/>
    <property type="match status" value="1"/>
</dbReference>
<keyword evidence="1" id="KW-0812">Transmembrane</keyword>
<dbReference type="PANTHER" id="PTHR21530">
    <property type="entry name" value="PHEROMONE SHUTDOWN PROTEIN"/>
    <property type="match status" value="1"/>
</dbReference>
<keyword evidence="1" id="KW-0472">Membrane</keyword>
<dbReference type="Pfam" id="PF01963">
    <property type="entry name" value="TraB_PrgY_gumN"/>
    <property type="match status" value="1"/>
</dbReference>
<organism evidence="2 3">
    <name type="scientific">Winmispira thermophila (strain ATCC 49972 / DSM 6192 / RI 19.B1)</name>
    <name type="common">Spirochaeta thermophila</name>
    <dbReference type="NCBI Taxonomy" id="665571"/>
    <lineage>
        <taxon>Bacteria</taxon>
        <taxon>Pseudomonadati</taxon>
        <taxon>Spirochaetota</taxon>
        <taxon>Spirochaetia</taxon>
        <taxon>Winmispirales</taxon>
        <taxon>Winmispiraceae</taxon>
        <taxon>Winmispira</taxon>
    </lineage>
</organism>